<organism evidence="2 3">
    <name type="scientific">Parathielavia appendiculata</name>
    <dbReference type="NCBI Taxonomy" id="2587402"/>
    <lineage>
        <taxon>Eukaryota</taxon>
        <taxon>Fungi</taxon>
        <taxon>Dikarya</taxon>
        <taxon>Ascomycota</taxon>
        <taxon>Pezizomycotina</taxon>
        <taxon>Sordariomycetes</taxon>
        <taxon>Sordariomycetidae</taxon>
        <taxon>Sordariales</taxon>
        <taxon>Chaetomiaceae</taxon>
        <taxon>Parathielavia</taxon>
    </lineage>
</organism>
<name>A0AAN6U3J5_9PEZI</name>
<evidence type="ECO:0000256" key="1">
    <source>
        <dbReference type="SAM" id="MobiDB-lite"/>
    </source>
</evidence>
<reference evidence="2" key="2">
    <citation type="submission" date="2023-05" db="EMBL/GenBank/DDBJ databases">
        <authorList>
            <consortium name="Lawrence Berkeley National Laboratory"/>
            <person name="Steindorff A."/>
            <person name="Hensen N."/>
            <person name="Bonometti L."/>
            <person name="Westerberg I."/>
            <person name="Brannstrom I.O."/>
            <person name="Guillou S."/>
            <person name="Cros-Aarteil S."/>
            <person name="Calhoun S."/>
            <person name="Haridas S."/>
            <person name="Kuo A."/>
            <person name="Mondo S."/>
            <person name="Pangilinan J."/>
            <person name="Riley R."/>
            <person name="Labutti K."/>
            <person name="Andreopoulos B."/>
            <person name="Lipzen A."/>
            <person name="Chen C."/>
            <person name="Yanf M."/>
            <person name="Daum C."/>
            <person name="Ng V."/>
            <person name="Clum A."/>
            <person name="Ohm R."/>
            <person name="Martin F."/>
            <person name="Silar P."/>
            <person name="Natvig D."/>
            <person name="Lalanne C."/>
            <person name="Gautier V."/>
            <person name="Ament-Velasquez S.L."/>
            <person name="Kruys A."/>
            <person name="Hutchinson M.I."/>
            <person name="Powell A.J."/>
            <person name="Barry K."/>
            <person name="Miller A.N."/>
            <person name="Grigoriev I.V."/>
            <person name="Debuchy R."/>
            <person name="Gladieux P."/>
            <person name="Thoren M.H."/>
            <person name="Johannesson H."/>
        </authorList>
    </citation>
    <scope>NUCLEOTIDE SEQUENCE</scope>
    <source>
        <strain evidence="2">CBS 731.68</strain>
    </source>
</reference>
<protein>
    <submittedName>
        <fullName evidence="2">Uncharacterized protein</fullName>
    </submittedName>
</protein>
<keyword evidence="3" id="KW-1185">Reference proteome</keyword>
<reference evidence="2" key="1">
    <citation type="journal article" date="2023" name="Mol. Phylogenet. Evol.">
        <title>Genome-scale phylogeny and comparative genomics of the fungal order Sordariales.</title>
        <authorList>
            <person name="Hensen N."/>
            <person name="Bonometti L."/>
            <person name="Westerberg I."/>
            <person name="Brannstrom I.O."/>
            <person name="Guillou S."/>
            <person name="Cros-Aarteil S."/>
            <person name="Calhoun S."/>
            <person name="Haridas S."/>
            <person name="Kuo A."/>
            <person name="Mondo S."/>
            <person name="Pangilinan J."/>
            <person name="Riley R."/>
            <person name="LaButti K."/>
            <person name="Andreopoulos B."/>
            <person name="Lipzen A."/>
            <person name="Chen C."/>
            <person name="Yan M."/>
            <person name="Daum C."/>
            <person name="Ng V."/>
            <person name="Clum A."/>
            <person name="Steindorff A."/>
            <person name="Ohm R.A."/>
            <person name="Martin F."/>
            <person name="Silar P."/>
            <person name="Natvig D.O."/>
            <person name="Lalanne C."/>
            <person name="Gautier V."/>
            <person name="Ament-Velasquez S.L."/>
            <person name="Kruys A."/>
            <person name="Hutchinson M.I."/>
            <person name="Powell A.J."/>
            <person name="Barry K."/>
            <person name="Miller A.N."/>
            <person name="Grigoriev I.V."/>
            <person name="Debuchy R."/>
            <person name="Gladieux P."/>
            <person name="Hiltunen Thoren M."/>
            <person name="Johannesson H."/>
        </authorList>
    </citation>
    <scope>NUCLEOTIDE SEQUENCE</scope>
    <source>
        <strain evidence="2">CBS 731.68</strain>
    </source>
</reference>
<dbReference type="GeneID" id="87829139"/>
<dbReference type="Proteomes" id="UP001302602">
    <property type="component" value="Unassembled WGS sequence"/>
</dbReference>
<accession>A0AAN6U3J5</accession>
<evidence type="ECO:0000313" key="3">
    <source>
        <dbReference type="Proteomes" id="UP001302602"/>
    </source>
</evidence>
<sequence length="52" mass="5784">MWGTTCISLRSLNQQIHPLHRTTETSARDPGQKCVSRESNAGPIDGNDGFYH</sequence>
<dbReference type="AlphaFoldDB" id="A0AAN6U3J5"/>
<dbReference type="RefSeq" id="XP_062649589.1">
    <property type="nucleotide sequence ID" value="XM_062792370.1"/>
</dbReference>
<comment type="caution">
    <text evidence="2">The sequence shown here is derived from an EMBL/GenBank/DDBJ whole genome shotgun (WGS) entry which is preliminary data.</text>
</comment>
<feature type="compositionally biased region" description="Basic and acidic residues" evidence="1">
    <location>
        <begin position="21"/>
        <end position="31"/>
    </location>
</feature>
<gene>
    <name evidence="2" type="ORF">N657DRAFT_642571</name>
</gene>
<feature type="region of interest" description="Disordered" evidence="1">
    <location>
        <begin position="18"/>
        <end position="52"/>
    </location>
</feature>
<proteinExistence type="predicted"/>
<dbReference type="EMBL" id="MU853225">
    <property type="protein sequence ID" value="KAK4125818.1"/>
    <property type="molecule type" value="Genomic_DNA"/>
</dbReference>
<evidence type="ECO:0000313" key="2">
    <source>
        <dbReference type="EMBL" id="KAK4125818.1"/>
    </source>
</evidence>